<comment type="caution">
    <text evidence="16">The sequence shown here is derived from an EMBL/GenBank/DDBJ whole genome shotgun (WGS) entry which is preliminary data.</text>
</comment>
<keyword evidence="17" id="KW-1185">Reference proteome</keyword>
<feature type="compositionally biased region" description="Basic and acidic residues" evidence="13">
    <location>
        <begin position="352"/>
        <end position="369"/>
    </location>
</feature>
<keyword evidence="4" id="KW-0808">Transferase</keyword>
<sequence length="378" mass="41772">MRYKRVLAAALSPCALVIGLVGEIEAMAPCRRPPISDGRARRHHQLFALAGDEGGGPAFHHEPPTPKASKLRARLLKSVRDVSLRYDMLEPNDRIMVCISGGKDSATLLHLLLHLQSKLAKIGTPFELVAVHLNQNQPGYDNTQLVEWLDSLEVPFRIVTEDTYSIVKDKTPEGKAYCSLCSRLRRGVLYTVAHELQCNKIALGHHGDDSMETLLLNMVHGGTLKGMPARYRSAARDIHVLRPLISCVENDIAEFAREMNFPILPCNLCGSQDDLHRGKAKLLFDALETMNPNARRNIITALGNVKPSHLMDENLRVACGLDGITGDVVDEDRALLIGETIKVSEAGAVDGREEASFSEERHSDTEIHRQSSFIESLL</sequence>
<protein>
    <recommendedName>
        <fullName evidence="15">tRNA(Ile)-lysidine/2-thiocytidine synthase N-terminal domain-containing protein</fullName>
    </recommendedName>
</protein>
<dbReference type="OMA" id="CHTIAAG"/>
<dbReference type="HAMAP" id="MF_01850">
    <property type="entry name" value="TtcA"/>
    <property type="match status" value="1"/>
</dbReference>
<dbReference type="Pfam" id="PF01171">
    <property type="entry name" value="ATP_bind_3"/>
    <property type="match status" value="1"/>
</dbReference>
<dbReference type="GO" id="GO:0008033">
    <property type="term" value="P:tRNA processing"/>
    <property type="evidence" value="ECO:0007669"/>
    <property type="project" value="UniProtKB-KW"/>
</dbReference>
<feature type="chain" id="PRO_5003838403" description="tRNA(Ile)-lysidine/2-thiocytidine synthase N-terminal domain-containing protein" evidence="14">
    <location>
        <begin position="27"/>
        <end position="378"/>
    </location>
</feature>
<evidence type="ECO:0000256" key="3">
    <source>
        <dbReference type="ARBA" id="ARBA00022555"/>
    </source>
</evidence>
<dbReference type="CDD" id="cd24138">
    <property type="entry name" value="TtcA-like"/>
    <property type="match status" value="1"/>
</dbReference>
<name>K0TEQ7_THAOC</name>
<evidence type="ECO:0000256" key="8">
    <source>
        <dbReference type="ARBA" id="ARBA00022840"/>
    </source>
</evidence>
<feature type="domain" description="tRNA(Ile)-lysidine/2-thiocytidine synthase N-terminal" evidence="15">
    <location>
        <begin position="95"/>
        <end position="260"/>
    </location>
</feature>
<dbReference type="InterPro" id="IPR011063">
    <property type="entry name" value="TilS/TtcA_N"/>
</dbReference>
<dbReference type="GO" id="GO:0000049">
    <property type="term" value="F:tRNA binding"/>
    <property type="evidence" value="ECO:0007669"/>
    <property type="project" value="UniProtKB-KW"/>
</dbReference>
<evidence type="ECO:0000256" key="7">
    <source>
        <dbReference type="ARBA" id="ARBA00022741"/>
    </source>
</evidence>
<keyword evidence="12" id="KW-0411">Iron-sulfur</keyword>
<dbReference type="EMBL" id="AGNL01010583">
    <property type="protein sequence ID" value="EJK69022.1"/>
    <property type="molecule type" value="Genomic_DNA"/>
</dbReference>
<evidence type="ECO:0000256" key="13">
    <source>
        <dbReference type="SAM" id="MobiDB-lite"/>
    </source>
</evidence>
<keyword evidence="11" id="KW-0408">Iron</keyword>
<dbReference type="Proteomes" id="UP000266841">
    <property type="component" value="Unassembled WGS sequence"/>
</dbReference>
<keyword evidence="2" id="KW-0963">Cytoplasm</keyword>
<evidence type="ECO:0000256" key="2">
    <source>
        <dbReference type="ARBA" id="ARBA00022490"/>
    </source>
</evidence>
<evidence type="ECO:0000313" key="17">
    <source>
        <dbReference type="Proteomes" id="UP000266841"/>
    </source>
</evidence>
<keyword evidence="6" id="KW-0479">Metal-binding</keyword>
<dbReference type="GO" id="GO:0005524">
    <property type="term" value="F:ATP binding"/>
    <property type="evidence" value="ECO:0007669"/>
    <property type="project" value="UniProtKB-KW"/>
</dbReference>
<evidence type="ECO:0000256" key="1">
    <source>
        <dbReference type="ARBA" id="ARBA00022485"/>
    </source>
</evidence>
<dbReference type="InterPro" id="IPR014729">
    <property type="entry name" value="Rossmann-like_a/b/a_fold"/>
</dbReference>
<keyword evidence="9" id="KW-0460">Magnesium</keyword>
<keyword evidence="10" id="KW-0694">RNA-binding</keyword>
<accession>K0TEQ7</accession>
<dbReference type="InterPro" id="IPR012089">
    <property type="entry name" value="tRNA_Cyd_32_2_STrfase"/>
</dbReference>
<keyword evidence="3" id="KW-0820">tRNA-binding</keyword>
<evidence type="ECO:0000256" key="11">
    <source>
        <dbReference type="ARBA" id="ARBA00023004"/>
    </source>
</evidence>
<proteinExistence type="inferred from homology"/>
<evidence type="ECO:0000313" key="16">
    <source>
        <dbReference type="EMBL" id="EJK69022.1"/>
    </source>
</evidence>
<feature type="signal peptide" evidence="14">
    <location>
        <begin position="1"/>
        <end position="26"/>
    </location>
</feature>
<dbReference type="PANTHER" id="PTHR43686:SF1">
    <property type="entry name" value="AMINOTRAN_5 DOMAIN-CONTAINING PROTEIN"/>
    <property type="match status" value="1"/>
</dbReference>
<organism evidence="16 17">
    <name type="scientific">Thalassiosira oceanica</name>
    <name type="common">Marine diatom</name>
    <dbReference type="NCBI Taxonomy" id="159749"/>
    <lineage>
        <taxon>Eukaryota</taxon>
        <taxon>Sar</taxon>
        <taxon>Stramenopiles</taxon>
        <taxon>Ochrophyta</taxon>
        <taxon>Bacillariophyta</taxon>
        <taxon>Coscinodiscophyceae</taxon>
        <taxon>Thalassiosirophycidae</taxon>
        <taxon>Thalassiosirales</taxon>
        <taxon>Thalassiosiraceae</taxon>
        <taxon>Thalassiosira</taxon>
    </lineage>
</organism>
<evidence type="ECO:0000256" key="10">
    <source>
        <dbReference type="ARBA" id="ARBA00022884"/>
    </source>
</evidence>
<evidence type="ECO:0000256" key="14">
    <source>
        <dbReference type="SAM" id="SignalP"/>
    </source>
</evidence>
<dbReference type="NCBIfam" id="NF007972">
    <property type="entry name" value="PRK10696.1"/>
    <property type="match status" value="1"/>
</dbReference>
<dbReference type="PANTHER" id="PTHR43686">
    <property type="entry name" value="SULFURTRANSFERASE-RELATED"/>
    <property type="match status" value="1"/>
</dbReference>
<evidence type="ECO:0000256" key="6">
    <source>
        <dbReference type="ARBA" id="ARBA00022723"/>
    </source>
</evidence>
<dbReference type="AlphaFoldDB" id="K0TEQ7"/>
<keyword evidence="8" id="KW-0067">ATP-binding</keyword>
<dbReference type="GO" id="GO:0016740">
    <property type="term" value="F:transferase activity"/>
    <property type="evidence" value="ECO:0007669"/>
    <property type="project" value="UniProtKB-KW"/>
</dbReference>
<keyword evidence="14" id="KW-0732">Signal</keyword>
<dbReference type="SUPFAM" id="SSF52402">
    <property type="entry name" value="Adenine nucleotide alpha hydrolases-like"/>
    <property type="match status" value="1"/>
</dbReference>
<dbReference type="GO" id="GO:0046872">
    <property type="term" value="F:metal ion binding"/>
    <property type="evidence" value="ECO:0007669"/>
    <property type="project" value="UniProtKB-KW"/>
</dbReference>
<feature type="region of interest" description="Disordered" evidence="13">
    <location>
        <begin position="352"/>
        <end position="378"/>
    </location>
</feature>
<gene>
    <name evidence="16" type="ORF">THAOC_09765</name>
</gene>
<evidence type="ECO:0000256" key="4">
    <source>
        <dbReference type="ARBA" id="ARBA00022679"/>
    </source>
</evidence>
<dbReference type="GO" id="GO:0051539">
    <property type="term" value="F:4 iron, 4 sulfur cluster binding"/>
    <property type="evidence" value="ECO:0007669"/>
    <property type="project" value="UniProtKB-KW"/>
</dbReference>
<evidence type="ECO:0000259" key="15">
    <source>
        <dbReference type="Pfam" id="PF01171"/>
    </source>
</evidence>
<evidence type="ECO:0000256" key="12">
    <source>
        <dbReference type="ARBA" id="ARBA00023014"/>
    </source>
</evidence>
<keyword evidence="7" id="KW-0547">Nucleotide-binding</keyword>
<reference evidence="16 17" key="1">
    <citation type="journal article" date="2012" name="Genome Biol.">
        <title>Genome and low-iron response of an oceanic diatom adapted to chronic iron limitation.</title>
        <authorList>
            <person name="Lommer M."/>
            <person name="Specht M."/>
            <person name="Roy A.S."/>
            <person name="Kraemer L."/>
            <person name="Andreson R."/>
            <person name="Gutowska M.A."/>
            <person name="Wolf J."/>
            <person name="Bergner S.V."/>
            <person name="Schilhabel M.B."/>
            <person name="Klostermeier U.C."/>
            <person name="Beiko R.G."/>
            <person name="Rosenstiel P."/>
            <person name="Hippler M."/>
            <person name="Laroche J."/>
        </authorList>
    </citation>
    <scope>NUCLEOTIDE SEQUENCE [LARGE SCALE GENOMIC DNA]</scope>
    <source>
        <strain evidence="16 17">CCMP1005</strain>
    </source>
</reference>
<evidence type="ECO:0000256" key="5">
    <source>
        <dbReference type="ARBA" id="ARBA00022694"/>
    </source>
</evidence>
<dbReference type="eggNOG" id="KOG2840">
    <property type="taxonomic scope" value="Eukaryota"/>
</dbReference>
<dbReference type="Gene3D" id="3.40.50.620">
    <property type="entry name" value="HUPs"/>
    <property type="match status" value="1"/>
</dbReference>
<evidence type="ECO:0000256" key="9">
    <source>
        <dbReference type="ARBA" id="ARBA00022842"/>
    </source>
</evidence>
<keyword evidence="1" id="KW-0004">4Fe-4S</keyword>
<dbReference type="OrthoDB" id="420046at2759"/>
<keyword evidence="5" id="KW-0819">tRNA processing</keyword>